<reference evidence="1 2" key="1">
    <citation type="journal article" date="2016" name="Nat. Commun.">
        <title>Ectomycorrhizal ecology is imprinted in the genome of the dominant symbiotic fungus Cenococcum geophilum.</title>
        <authorList>
            <consortium name="DOE Joint Genome Institute"/>
            <person name="Peter M."/>
            <person name="Kohler A."/>
            <person name="Ohm R.A."/>
            <person name="Kuo A."/>
            <person name="Krutzmann J."/>
            <person name="Morin E."/>
            <person name="Arend M."/>
            <person name="Barry K.W."/>
            <person name="Binder M."/>
            <person name="Choi C."/>
            <person name="Clum A."/>
            <person name="Copeland A."/>
            <person name="Grisel N."/>
            <person name="Haridas S."/>
            <person name="Kipfer T."/>
            <person name="LaButti K."/>
            <person name="Lindquist E."/>
            <person name="Lipzen A."/>
            <person name="Maire R."/>
            <person name="Meier B."/>
            <person name="Mihaltcheva S."/>
            <person name="Molinier V."/>
            <person name="Murat C."/>
            <person name="Poggeler S."/>
            <person name="Quandt C.A."/>
            <person name="Sperisen C."/>
            <person name="Tritt A."/>
            <person name="Tisserant E."/>
            <person name="Crous P.W."/>
            <person name="Henrissat B."/>
            <person name="Nehls U."/>
            <person name="Egli S."/>
            <person name="Spatafora J.W."/>
            <person name="Grigoriev I.V."/>
            <person name="Martin F.M."/>
        </authorList>
    </citation>
    <scope>NUCLEOTIDE SEQUENCE [LARGE SCALE GENOMIC DNA]</scope>
    <source>
        <strain evidence="1 2">1.58</strain>
    </source>
</reference>
<sequence length="61" mass="7134">KATNNIYRNALVCIFLRKLEYYKGILFLTTNRVKTIDEAIASRIHLVFRYSSLNKDARKAV</sequence>
<dbReference type="EMBL" id="KV748245">
    <property type="protein sequence ID" value="OCK88233.1"/>
    <property type="molecule type" value="Genomic_DNA"/>
</dbReference>
<feature type="non-terminal residue" evidence="1">
    <location>
        <position position="1"/>
    </location>
</feature>
<protein>
    <submittedName>
        <fullName evidence="1">Uncharacterized protein</fullName>
    </submittedName>
</protein>
<name>A0ACC8EPG3_9PEZI</name>
<accession>A0ACC8EPG3</accession>
<dbReference type="Proteomes" id="UP000250078">
    <property type="component" value="Unassembled WGS sequence"/>
</dbReference>
<keyword evidence="2" id="KW-1185">Reference proteome</keyword>
<evidence type="ECO:0000313" key="1">
    <source>
        <dbReference type="EMBL" id="OCK88233.1"/>
    </source>
</evidence>
<organism evidence="1 2">
    <name type="scientific">Cenococcum geophilum 1.58</name>
    <dbReference type="NCBI Taxonomy" id="794803"/>
    <lineage>
        <taxon>Eukaryota</taxon>
        <taxon>Fungi</taxon>
        <taxon>Dikarya</taxon>
        <taxon>Ascomycota</taxon>
        <taxon>Pezizomycotina</taxon>
        <taxon>Dothideomycetes</taxon>
        <taxon>Pleosporomycetidae</taxon>
        <taxon>Gloniales</taxon>
        <taxon>Gloniaceae</taxon>
        <taxon>Cenococcum</taxon>
    </lineage>
</organism>
<evidence type="ECO:0000313" key="2">
    <source>
        <dbReference type="Proteomes" id="UP000250078"/>
    </source>
</evidence>
<proteinExistence type="predicted"/>
<gene>
    <name evidence="1" type="ORF">K441DRAFT_589725</name>
</gene>